<dbReference type="InterPro" id="IPR038475">
    <property type="entry name" value="RecG_C_sf"/>
</dbReference>
<dbReference type="EMBL" id="FMKA01000015">
    <property type="protein sequence ID" value="SCP98013.1"/>
    <property type="molecule type" value="Genomic_DNA"/>
</dbReference>
<keyword evidence="2" id="KW-0378">Hydrolase</keyword>
<evidence type="ECO:0000259" key="1">
    <source>
        <dbReference type="Pfam" id="PF04326"/>
    </source>
</evidence>
<keyword evidence="3" id="KW-1185">Reference proteome</keyword>
<dbReference type="Proteomes" id="UP000199315">
    <property type="component" value="Unassembled WGS sequence"/>
</dbReference>
<evidence type="ECO:0000313" key="2">
    <source>
        <dbReference type="EMBL" id="SCP98013.1"/>
    </source>
</evidence>
<dbReference type="Pfam" id="PF04326">
    <property type="entry name" value="SLFN_AlbA_2"/>
    <property type="match status" value="1"/>
</dbReference>
<organism evidence="2 3">
    <name type="scientific">Anaerobium acetethylicum</name>
    <dbReference type="NCBI Taxonomy" id="1619234"/>
    <lineage>
        <taxon>Bacteria</taxon>
        <taxon>Bacillati</taxon>
        <taxon>Bacillota</taxon>
        <taxon>Clostridia</taxon>
        <taxon>Lachnospirales</taxon>
        <taxon>Lachnospiraceae</taxon>
        <taxon>Anaerobium</taxon>
    </lineage>
</organism>
<sequence length="513" mass="58665">MVHTILRGEKRMTIDEVLKFEEKQIFDRKSINIEPKALAIPIIAFANADGGTIAIGVSDRTRRIEGVDFETPKLNELLRVPFDFCVPTVKVEIEDVSCVDSEGRVNHITLMHIEPSMEVHANQADEVYMRVGDKSKKLTFEERTQLMYDKGERFFEDKPVPDADMEDIDMEFVKAYIEKIGYSKTPMEYLKENKGFVKEKKGAIQVSSAAILLFGKNPQLHFPRARVRFIRYEGTEEKFGTEMNVIKDVIFEGNILKMINDAITYLDTQIKEKTYLGQDGKFVTEEEYPKFVRQEIVVNAVTHRDYSIRGTDIQIKLFDDRIVVESPGRLPGLVRADNIRHIHFSRNPKIAEFLKTYSFVKEYGEGVDRMCKELEAAGLHAPEYYSNSFMLQAIVRNSSIVKPEIGYKKPEIGHEKPEIGHKKPEIGSEKLSFDTIKSKIESCKYNEPTVNNILKIYNDIDNNQIFGASDVRKILGCSPSTASEIMAKLRELGVVREVKGKGKGKCRFAYEDE</sequence>
<keyword evidence="2" id="KW-0547">Nucleotide-binding</keyword>
<keyword evidence="2" id="KW-0067">ATP-binding</keyword>
<proteinExistence type="predicted"/>
<dbReference type="InterPro" id="IPR038461">
    <property type="entry name" value="Schlafen_AlbA_2_dom_sf"/>
</dbReference>
<dbReference type="Pfam" id="PF13749">
    <property type="entry name" value="HATPase_c_4"/>
    <property type="match status" value="1"/>
</dbReference>
<protein>
    <submittedName>
        <fullName evidence="2">ATP-dependent DNA helicase RecG</fullName>
    </submittedName>
</protein>
<name>A0A1D3TV61_9FIRM</name>
<accession>A0A1D3TV61</accession>
<dbReference type="STRING" id="1619234.SAMN05421730_101586"/>
<dbReference type="AlphaFoldDB" id="A0A1D3TV61"/>
<dbReference type="InterPro" id="IPR007421">
    <property type="entry name" value="Schlafen_AlbA_2_dom"/>
</dbReference>
<dbReference type="Gene3D" id="3.30.950.30">
    <property type="entry name" value="Schlafen, AAA domain"/>
    <property type="match status" value="1"/>
</dbReference>
<keyword evidence="2" id="KW-0347">Helicase</keyword>
<gene>
    <name evidence="2" type="ORF">SAMN05421730_101586</name>
</gene>
<dbReference type="PANTHER" id="PTHR30595:SF6">
    <property type="entry name" value="SCHLAFEN ALBA-2 DOMAIN-CONTAINING PROTEIN"/>
    <property type="match status" value="1"/>
</dbReference>
<feature type="domain" description="Schlafen AlbA-2" evidence="1">
    <location>
        <begin position="21"/>
        <end position="138"/>
    </location>
</feature>
<dbReference type="PANTHER" id="PTHR30595">
    <property type="entry name" value="GLPR-RELATED TRANSCRIPTIONAL REPRESSOR"/>
    <property type="match status" value="1"/>
</dbReference>
<reference evidence="2 3" key="1">
    <citation type="submission" date="2016-09" db="EMBL/GenBank/DDBJ databases">
        <authorList>
            <person name="Capua I."/>
            <person name="De Benedictis P."/>
            <person name="Joannis T."/>
            <person name="Lombin L.H."/>
            <person name="Cattoli G."/>
        </authorList>
    </citation>
    <scope>NUCLEOTIDE SEQUENCE [LARGE SCALE GENOMIC DNA]</scope>
    <source>
        <strain evidence="2 3">GluBS11</strain>
    </source>
</reference>
<dbReference type="GO" id="GO:0004386">
    <property type="term" value="F:helicase activity"/>
    <property type="evidence" value="ECO:0007669"/>
    <property type="project" value="UniProtKB-KW"/>
</dbReference>
<dbReference type="Gene3D" id="3.30.565.60">
    <property type="match status" value="1"/>
</dbReference>
<evidence type="ECO:0000313" key="3">
    <source>
        <dbReference type="Proteomes" id="UP000199315"/>
    </source>
</evidence>